<evidence type="ECO:0000313" key="10">
    <source>
        <dbReference type="EMBL" id="TSE27748.1"/>
    </source>
</evidence>
<dbReference type="PROSITE" id="PS51330">
    <property type="entry name" value="DHFR_2"/>
    <property type="match status" value="1"/>
</dbReference>
<evidence type="ECO:0000256" key="3">
    <source>
        <dbReference type="ARBA" id="ARBA00012856"/>
    </source>
</evidence>
<dbReference type="GO" id="GO:0004146">
    <property type="term" value="F:dihydrofolate reductase activity"/>
    <property type="evidence" value="ECO:0007669"/>
    <property type="project" value="UniProtKB-EC"/>
</dbReference>
<dbReference type="InterPro" id="IPR024072">
    <property type="entry name" value="DHFR-like_dom_sf"/>
</dbReference>
<keyword evidence="5 8" id="KW-0521">NADP</keyword>
<evidence type="ECO:0000256" key="7">
    <source>
        <dbReference type="ARBA" id="ARBA00025067"/>
    </source>
</evidence>
<keyword evidence="11" id="KW-1185">Reference proteome</keyword>
<keyword evidence="6 8" id="KW-0560">Oxidoreductase</keyword>
<accession>A0A554WVZ0</accession>
<comment type="caution">
    <text evidence="10">The sequence shown here is derived from an EMBL/GenBank/DDBJ whole genome shotgun (WGS) entry which is preliminary data.</text>
</comment>
<dbReference type="PRINTS" id="PR00070">
    <property type="entry name" value="DHFR"/>
</dbReference>
<dbReference type="OrthoDB" id="9804315at2"/>
<dbReference type="InterPro" id="IPR001796">
    <property type="entry name" value="DHFR_dom"/>
</dbReference>
<dbReference type="GO" id="GO:0046452">
    <property type="term" value="P:dihydrofolate metabolic process"/>
    <property type="evidence" value="ECO:0007669"/>
    <property type="project" value="TreeGrafter"/>
</dbReference>
<gene>
    <name evidence="10" type="primary">folA</name>
    <name evidence="10" type="ORF">Taqua_00244</name>
</gene>
<organism evidence="10 11">
    <name type="scientific">Tepidimonas aquatica</name>
    <dbReference type="NCBI Taxonomy" id="247482"/>
    <lineage>
        <taxon>Bacteria</taxon>
        <taxon>Pseudomonadati</taxon>
        <taxon>Pseudomonadota</taxon>
        <taxon>Betaproteobacteria</taxon>
        <taxon>Burkholderiales</taxon>
        <taxon>Tepidimonas</taxon>
    </lineage>
</organism>
<dbReference type="RefSeq" id="WP_144324229.1">
    <property type="nucleotide sequence ID" value="NZ_VJNA01000002.1"/>
</dbReference>
<evidence type="ECO:0000256" key="8">
    <source>
        <dbReference type="PIRNR" id="PIRNR000194"/>
    </source>
</evidence>
<evidence type="ECO:0000256" key="4">
    <source>
        <dbReference type="ARBA" id="ARBA00022563"/>
    </source>
</evidence>
<keyword evidence="4 8" id="KW-0554">One-carbon metabolism</keyword>
<dbReference type="GO" id="GO:0006730">
    <property type="term" value="P:one-carbon metabolic process"/>
    <property type="evidence" value="ECO:0007669"/>
    <property type="project" value="UniProtKB-KW"/>
</dbReference>
<evidence type="ECO:0000259" key="9">
    <source>
        <dbReference type="PROSITE" id="PS51330"/>
    </source>
</evidence>
<dbReference type="CDD" id="cd00209">
    <property type="entry name" value="DHFR"/>
    <property type="match status" value="1"/>
</dbReference>
<dbReference type="GO" id="GO:0046655">
    <property type="term" value="P:folic acid metabolic process"/>
    <property type="evidence" value="ECO:0007669"/>
    <property type="project" value="TreeGrafter"/>
</dbReference>
<proteinExistence type="inferred from homology"/>
<dbReference type="GO" id="GO:0050661">
    <property type="term" value="F:NADP binding"/>
    <property type="evidence" value="ECO:0007669"/>
    <property type="project" value="InterPro"/>
</dbReference>
<dbReference type="SUPFAM" id="SSF53597">
    <property type="entry name" value="Dihydrofolate reductase-like"/>
    <property type="match status" value="1"/>
</dbReference>
<sequence length="181" mass="19568">MRLNLIYARAANGVIGCTRDGRPAMPWHLPEDLAHFRRLTHGCPVIMGRTTWTSLPPRVRPLPGRVNLVLTRDAARAAELAAAGAVPVESLEAALAHCRTLRDERGLPPAEVWVIGGAQVYAQAEPLAQRAVVTEIGHTFDGDAYAPTLGSAWRETAREAHVSAEGLPFAFVTYERMGPGC</sequence>
<comment type="catalytic activity">
    <reaction evidence="8">
        <text>(6S)-5,6,7,8-tetrahydrofolate + NADP(+) = 7,8-dihydrofolate + NADPH + H(+)</text>
        <dbReference type="Rhea" id="RHEA:15009"/>
        <dbReference type="ChEBI" id="CHEBI:15378"/>
        <dbReference type="ChEBI" id="CHEBI:57451"/>
        <dbReference type="ChEBI" id="CHEBI:57453"/>
        <dbReference type="ChEBI" id="CHEBI:57783"/>
        <dbReference type="ChEBI" id="CHEBI:58349"/>
        <dbReference type="EC" id="1.5.1.3"/>
    </reaction>
</comment>
<comment type="pathway">
    <text evidence="1 8">Cofactor biosynthesis; tetrahydrofolate biosynthesis; 5,6,7,8-tetrahydrofolate from 7,8-dihydrofolate: step 1/1.</text>
</comment>
<dbReference type="Gene3D" id="3.40.430.10">
    <property type="entry name" value="Dihydrofolate Reductase, subunit A"/>
    <property type="match status" value="1"/>
</dbReference>
<evidence type="ECO:0000256" key="5">
    <source>
        <dbReference type="ARBA" id="ARBA00022857"/>
    </source>
</evidence>
<protein>
    <recommendedName>
        <fullName evidence="3 8">Dihydrofolate reductase</fullName>
        <ecNumber evidence="3 8">1.5.1.3</ecNumber>
    </recommendedName>
</protein>
<dbReference type="EMBL" id="VJNA01000002">
    <property type="protein sequence ID" value="TSE27748.1"/>
    <property type="molecule type" value="Genomic_DNA"/>
</dbReference>
<feature type="domain" description="DHFR" evidence="9">
    <location>
        <begin position="2"/>
        <end position="176"/>
    </location>
</feature>
<name>A0A554WVZ0_9BURK</name>
<comment type="function">
    <text evidence="7 8">Key enzyme in folate metabolism. Catalyzes an essential reaction for de novo glycine and purine synthesis, and for DNA precursor synthesis.</text>
</comment>
<dbReference type="GO" id="GO:0046654">
    <property type="term" value="P:tetrahydrofolate biosynthetic process"/>
    <property type="evidence" value="ECO:0007669"/>
    <property type="project" value="UniProtKB-UniPathway"/>
</dbReference>
<reference evidence="10 11" key="1">
    <citation type="submission" date="2019-07" db="EMBL/GenBank/DDBJ databases">
        <title>Tepidimonas aquatica CLN-1 draft genome.</title>
        <authorList>
            <person name="Da Costa M.S."/>
            <person name="Froufe H.J.C."/>
            <person name="Egas C."/>
            <person name="Albuquerque L."/>
        </authorList>
    </citation>
    <scope>NUCLEOTIDE SEQUENCE [LARGE SCALE GENOMIC DNA]</scope>
    <source>
        <strain evidence="10 11">CLN-1</strain>
    </source>
</reference>
<dbReference type="UniPathway" id="UPA00077">
    <property type="reaction ID" value="UER00158"/>
</dbReference>
<dbReference type="Pfam" id="PF00186">
    <property type="entry name" value="DHFR_1"/>
    <property type="match status" value="1"/>
</dbReference>
<dbReference type="Proteomes" id="UP000318554">
    <property type="component" value="Unassembled WGS sequence"/>
</dbReference>
<dbReference type="EC" id="1.5.1.3" evidence="3 8"/>
<evidence type="ECO:0000256" key="6">
    <source>
        <dbReference type="ARBA" id="ARBA00023002"/>
    </source>
</evidence>
<evidence type="ECO:0000256" key="1">
    <source>
        <dbReference type="ARBA" id="ARBA00004903"/>
    </source>
</evidence>
<dbReference type="GO" id="GO:0005829">
    <property type="term" value="C:cytosol"/>
    <property type="evidence" value="ECO:0007669"/>
    <property type="project" value="TreeGrafter"/>
</dbReference>
<comment type="similarity">
    <text evidence="2 8">Belongs to the dihydrofolate reductase family.</text>
</comment>
<evidence type="ECO:0000256" key="2">
    <source>
        <dbReference type="ARBA" id="ARBA00009539"/>
    </source>
</evidence>
<evidence type="ECO:0000313" key="11">
    <source>
        <dbReference type="Proteomes" id="UP000318554"/>
    </source>
</evidence>
<dbReference type="InterPro" id="IPR012259">
    <property type="entry name" value="DHFR"/>
</dbReference>
<dbReference type="PANTHER" id="PTHR48069:SF3">
    <property type="entry name" value="DIHYDROFOLATE REDUCTASE"/>
    <property type="match status" value="1"/>
</dbReference>
<dbReference type="AlphaFoldDB" id="A0A554WVZ0"/>
<dbReference type="PIRSF" id="PIRSF000194">
    <property type="entry name" value="DHFR"/>
    <property type="match status" value="1"/>
</dbReference>
<dbReference type="PANTHER" id="PTHR48069">
    <property type="entry name" value="DIHYDROFOLATE REDUCTASE"/>
    <property type="match status" value="1"/>
</dbReference>